<evidence type="ECO:0000256" key="4">
    <source>
        <dbReference type="ARBA" id="ARBA00022527"/>
    </source>
</evidence>
<evidence type="ECO:0000256" key="12">
    <source>
        <dbReference type="SAM" id="MobiDB-lite"/>
    </source>
</evidence>
<dbReference type="RefSeq" id="XP_030529584.1">
    <property type="nucleotide sequence ID" value="XM_030673724.1"/>
</dbReference>
<dbReference type="GO" id="GO:0005524">
    <property type="term" value="F:ATP binding"/>
    <property type="evidence" value="ECO:0007669"/>
    <property type="project" value="UniProtKB-UniRule"/>
</dbReference>
<dbReference type="FunFam" id="3.30.200.20:FF:000266">
    <property type="entry name" value="probable serine/threonine-protein kinase RLCKVII"/>
    <property type="match status" value="1"/>
</dbReference>
<evidence type="ECO:0000256" key="1">
    <source>
        <dbReference type="ARBA" id="ARBA00004193"/>
    </source>
</evidence>
<sequence length="418" mass="46298">MSCFPCFSSHVKQIKREHMTQIEGRNVSAAPGAKKQKLVGESQDKPNKVDHEKIEAQHFTFRELASATNNFRPEHLLGEGGFSRVYKGTLQGSGQVVAIKQLDRNGLHENKEFLDEVSTLSLVCHDNLVNLLGYCADGDQRLLVYEYLPGGTVEDHLLGTKSFPPNPKANKKDIGPNEEPLDWLMRMKIACGAAKGLEYLHGSCNPPIIHGYLKPTNILLDEEFKPKLSDFGLAKLGSANNKMHVSSRVMKTYGYCAPEYTTTGQLTPKSDVYSFGVILLELITGRRVIDTTKPSEEQNLVAWAYPKFRDPKLFPQMADPLLQGKFPEKDLNQAVAISAMCLHEGASVRPLMSDVVTALSFLSGASDERLCSSLADPVLHSPEEDDGQTEHDVDSDSRQDHCRDHSDVLGIDEKMLSC</sequence>
<evidence type="ECO:0000313" key="14">
    <source>
        <dbReference type="Proteomes" id="UP000827889"/>
    </source>
</evidence>
<dbReference type="Pfam" id="PF07714">
    <property type="entry name" value="PK_Tyr_Ser-Thr"/>
    <property type="match status" value="1"/>
</dbReference>
<dbReference type="GO" id="GO:0005886">
    <property type="term" value="C:plasma membrane"/>
    <property type="evidence" value="ECO:0007669"/>
    <property type="project" value="UniProtKB-SubCell"/>
</dbReference>
<dbReference type="SUPFAM" id="SSF56112">
    <property type="entry name" value="Protein kinase-like (PK-like)"/>
    <property type="match status" value="1"/>
</dbReference>
<evidence type="ECO:0000256" key="7">
    <source>
        <dbReference type="ARBA" id="ARBA00022777"/>
    </source>
</evidence>
<evidence type="ECO:0000256" key="3">
    <source>
        <dbReference type="ARBA" id="ARBA00022475"/>
    </source>
</evidence>
<keyword evidence="7 15" id="KW-0418">Kinase</keyword>
<protein>
    <submittedName>
        <fullName evidence="15 16">Probable serine/threonine-protein kinase PBL25</fullName>
    </submittedName>
</protein>
<keyword evidence="3" id="KW-1003">Cell membrane</keyword>
<evidence type="ECO:0000259" key="13">
    <source>
        <dbReference type="PROSITE" id="PS50011"/>
    </source>
</evidence>
<dbReference type="PROSITE" id="PS00107">
    <property type="entry name" value="PROTEIN_KINASE_ATP"/>
    <property type="match status" value="1"/>
</dbReference>
<dbReference type="GO" id="GO:0010183">
    <property type="term" value="P:pollen tube guidance"/>
    <property type="evidence" value="ECO:0007669"/>
    <property type="project" value="UniProtKB-ARBA"/>
</dbReference>
<keyword evidence="9" id="KW-0472">Membrane</keyword>
<keyword evidence="10" id="KW-0449">Lipoprotein</keyword>
<proteinExistence type="inferred from homology"/>
<evidence type="ECO:0000256" key="5">
    <source>
        <dbReference type="ARBA" id="ARBA00022679"/>
    </source>
</evidence>
<dbReference type="RefSeq" id="XP_048133224.1">
    <property type="nucleotide sequence ID" value="XM_048277267.1"/>
</dbReference>
<keyword evidence="6 11" id="KW-0547">Nucleotide-binding</keyword>
<dbReference type="InterPro" id="IPR017441">
    <property type="entry name" value="Protein_kinase_ATP_BS"/>
</dbReference>
<evidence type="ECO:0000256" key="8">
    <source>
        <dbReference type="ARBA" id="ARBA00022840"/>
    </source>
</evidence>
<reference evidence="15" key="1">
    <citation type="submission" date="2025-04" db="UniProtKB">
        <authorList>
            <consortium name="RefSeq"/>
        </authorList>
    </citation>
    <scope>IDENTIFICATION</scope>
</reference>
<dbReference type="InterPro" id="IPR011009">
    <property type="entry name" value="Kinase-like_dom_sf"/>
</dbReference>
<dbReference type="CDD" id="cd14066">
    <property type="entry name" value="STKc_IRAK"/>
    <property type="match status" value="1"/>
</dbReference>
<dbReference type="Gene3D" id="3.30.200.20">
    <property type="entry name" value="Phosphorylase Kinase, domain 1"/>
    <property type="match status" value="1"/>
</dbReference>
<evidence type="ECO:0000313" key="16">
    <source>
        <dbReference type="RefSeq" id="XP_048133224.1"/>
    </source>
</evidence>
<evidence type="ECO:0000256" key="10">
    <source>
        <dbReference type="ARBA" id="ARBA00023288"/>
    </source>
</evidence>
<evidence type="ECO:0000256" key="6">
    <source>
        <dbReference type="ARBA" id="ARBA00022741"/>
    </source>
</evidence>
<feature type="domain" description="Protein kinase" evidence="13">
    <location>
        <begin position="71"/>
        <end position="362"/>
    </location>
</feature>
<dbReference type="PROSITE" id="PS50011">
    <property type="entry name" value="PROTEIN_KINASE_DOM"/>
    <property type="match status" value="1"/>
</dbReference>
<dbReference type="PANTHER" id="PTHR47985">
    <property type="entry name" value="OS07G0668900 PROTEIN"/>
    <property type="match status" value="1"/>
</dbReference>
<keyword evidence="14" id="KW-1185">Reference proteome</keyword>
<dbReference type="GO" id="GO:0090404">
    <property type="term" value="C:pollen tube tip"/>
    <property type="evidence" value="ECO:0007669"/>
    <property type="project" value="UniProtKB-ARBA"/>
</dbReference>
<dbReference type="KEGG" id="rarg:115740243"/>
<comment type="subcellular location">
    <subcellularLocation>
        <location evidence="1">Cell membrane</location>
        <topology evidence="1">Lipid-anchor</topology>
    </subcellularLocation>
</comment>
<dbReference type="InterPro" id="IPR001245">
    <property type="entry name" value="Ser-Thr/Tyr_kinase_cat_dom"/>
</dbReference>
<dbReference type="OrthoDB" id="4062651at2759"/>
<dbReference type="PANTHER" id="PTHR47985:SF4">
    <property type="entry name" value="SERINE_THREONINE-PROTEIN KINASE PBL27"/>
    <property type="match status" value="1"/>
</dbReference>
<gene>
    <name evidence="15 16" type="primary">LOC115740243</name>
</gene>
<dbReference type="AlphaFoldDB" id="A0A8B8P4Q4"/>
<keyword evidence="4" id="KW-0723">Serine/threonine-protein kinase</keyword>
<organism evidence="14 15">
    <name type="scientific">Rhodamnia argentea</name>
    <dbReference type="NCBI Taxonomy" id="178133"/>
    <lineage>
        <taxon>Eukaryota</taxon>
        <taxon>Viridiplantae</taxon>
        <taxon>Streptophyta</taxon>
        <taxon>Embryophyta</taxon>
        <taxon>Tracheophyta</taxon>
        <taxon>Spermatophyta</taxon>
        <taxon>Magnoliopsida</taxon>
        <taxon>eudicotyledons</taxon>
        <taxon>Gunneridae</taxon>
        <taxon>Pentapetalae</taxon>
        <taxon>rosids</taxon>
        <taxon>malvids</taxon>
        <taxon>Myrtales</taxon>
        <taxon>Myrtaceae</taxon>
        <taxon>Myrtoideae</taxon>
        <taxon>Myrteae</taxon>
        <taxon>Australasian group</taxon>
        <taxon>Rhodamnia</taxon>
    </lineage>
</organism>
<evidence type="ECO:0000313" key="15">
    <source>
        <dbReference type="RefSeq" id="XP_030529584.1"/>
    </source>
</evidence>
<comment type="similarity">
    <text evidence="2">Belongs to the protein kinase superfamily. Ser/Thr protein kinase family.</text>
</comment>
<feature type="region of interest" description="Disordered" evidence="12">
    <location>
        <begin position="28"/>
        <end position="48"/>
    </location>
</feature>
<evidence type="ECO:0000256" key="9">
    <source>
        <dbReference type="ARBA" id="ARBA00023136"/>
    </source>
</evidence>
<name>A0A8B8P4Q4_9MYRT</name>
<accession>A0A8B8P4Q4</accession>
<keyword evidence="5" id="KW-0808">Transferase</keyword>
<evidence type="ECO:0000256" key="11">
    <source>
        <dbReference type="PROSITE-ProRule" id="PRU10141"/>
    </source>
</evidence>
<reference evidence="14 16" key="2">
    <citation type="submission" date="2025-05" db="UniProtKB">
        <authorList>
            <consortium name="RefSeq"/>
        </authorList>
    </citation>
    <scope>NUCLEOTIDE SEQUENCE [LARGE SCALE GENOMIC DNA]</scope>
    <source>
        <tissue evidence="16">Leaf</tissue>
    </source>
</reference>
<dbReference type="InterPro" id="IPR000719">
    <property type="entry name" value="Prot_kinase_dom"/>
</dbReference>
<keyword evidence="8 11" id="KW-0067">ATP-binding</keyword>
<dbReference type="Proteomes" id="UP000827889">
    <property type="component" value="Chromosome 1"/>
</dbReference>
<feature type="compositionally biased region" description="Basic and acidic residues" evidence="12">
    <location>
        <begin position="388"/>
        <end position="406"/>
    </location>
</feature>
<dbReference type="GO" id="GO:0004674">
    <property type="term" value="F:protein serine/threonine kinase activity"/>
    <property type="evidence" value="ECO:0007669"/>
    <property type="project" value="UniProtKB-KW"/>
</dbReference>
<dbReference type="Gene3D" id="1.10.510.10">
    <property type="entry name" value="Transferase(Phosphotransferase) domain 1"/>
    <property type="match status" value="1"/>
</dbReference>
<dbReference type="FunFam" id="1.10.510.10:FF:000032">
    <property type="entry name" value="Serine/threonine-protein kinase PBS1"/>
    <property type="match status" value="1"/>
</dbReference>
<dbReference type="GeneID" id="115740243"/>
<feature type="binding site" evidence="11">
    <location>
        <position position="100"/>
    </location>
    <ligand>
        <name>ATP</name>
        <dbReference type="ChEBI" id="CHEBI:30616"/>
    </ligand>
</feature>
<feature type="region of interest" description="Disordered" evidence="12">
    <location>
        <begin position="377"/>
        <end position="406"/>
    </location>
</feature>
<evidence type="ECO:0000256" key="2">
    <source>
        <dbReference type="ARBA" id="ARBA00008684"/>
    </source>
</evidence>